<evidence type="ECO:0000259" key="9">
    <source>
        <dbReference type="Pfam" id="PF14738"/>
    </source>
</evidence>
<dbReference type="GO" id="GO:0005930">
    <property type="term" value="C:axoneme"/>
    <property type="evidence" value="ECO:0007669"/>
    <property type="project" value="UniProtKB-SubCell"/>
</dbReference>
<comment type="similarity">
    <text evidence="5">Belongs to the CFAP91 family.</text>
</comment>
<feature type="compositionally biased region" description="Basic and acidic residues" evidence="8">
    <location>
        <begin position="359"/>
        <end position="377"/>
    </location>
</feature>
<reference evidence="11" key="1">
    <citation type="submission" date="2021-01" db="EMBL/GenBank/DDBJ databases">
        <authorList>
            <person name="Corre E."/>
            <person name="Pelletier E."/>
            <person name="Niang G."/>
            <person name="Scheremetjew M."/>
            <person name="Finn R."/>
            <person name="Kale V."/>
            <person name="Holt S."/>
            <person name="Cochrane G."/>
            <person name="Meng A."/>
            <person name="Brown T."/>
            <person name="Cohen L."/>
        </authorList>
    </citation>
    <scope>NUCLEOTIDE SEQUENCE</scope>
    <source>
        <strain evidence="11">CCCM811</strain>
    </source>
</reference>
<protein>
    <recommendedName>
        <fullName evidence="6">Cilia- and flagella-associated protein 91</fullName>
    </recommendedName>
</protein>
<evidence type="ECO:0000256" key="1">
    <source>
        <dbReference type="ARBA" id="ARBA00004430"/>
    </source>
</evidence>
<name>A0A6V3KWQ5_9EUKA</name>
<accession>A0A6V3KWQ5</accession>
<dbReference type="PANTHER" id="PTHR22455:SF10">
    <property type="entry name" value="CILIA- AND FLAGELLA-ASSOCIATED PROTEIN 91"/>
    <property type="match status" value="1"/>
</dbReference>
<evidence type="ECO:0000256" key="4">
    <source>
        <dbReference type="ARBA" id="ARBA00023273"/>
    </source>
</evidence>
<evidence type="ECO:0000256" key="6">
    <source>
        <dbReference type="ARBA" id="ARBA00029555"/>
    </source>
</evidence>
<evidence type="ECO:0000313" key="11">
    <source>
        <dbReference type="EMBL" id="CAE0658299.1"/>
    </source>
</evidence>
<feature type="domain" description="CFAP91" evidence="9">
    <location>
        <begin position="22"/>
        <end position="128"/>
    </location>
</feature>
<keyword evidence="3" id="KW-0206">Cytoskeleton</keyword>
<keyword evidence="2" id="KW-0963">Cytoplasm</keyword>
<organism evidence="11">
    <name type="scientific">Lotharella globosa</name>
    <dbReference type="NCBI Taxonomy" id="91324"/>
    <lineage>
        <taxon>Eukaryota</taxon>
        <taxon>Sar</taxon>
        <taxon>Rhizaria</taxon>
        <taxon>Cercozoa</taxon>
        <taxon>Chlorarachniophyceae</taxon>
        <taxon>Lotharella</taxon>
    </lineage>
</organism>
<dbReference type="EMBL" id="HBIV01013426">
    <property type="protein sequence ID" value="CAE0658299.1"/>
    <property type="molecule type" value="Transcribed_RNA"/>
</dbReference>
<evidence type="ECO:0000313" key="10">
    <source>
        <dbReference type="EMBL" id="CAE0658297.1"/>
    </source>
</evidence>
<dbReference type="PANTHER" id="PTHR22455">
    <property type="entry name" value="CILIA- AND FLAGELLA-ASSOCIATED PROTEIN 91"/>
    <property type="match status" value="1"/>
</dbReference>
<sequence length="493" mass="57080">MPMRTRTRTHKRTHMPTHVCPQVEVINRMREKKAYLATLPEDTDEASLEKRKQMLAKQEKKEWKYREQEMLKEQDAKLRQLMEKLRERDAKAQDYLNRRLDKLKQAKLKIRNDQLSRIHHQRVKGFRKLGKEDPYLTNKKTKRDVIGEYADHESHVYAPVARVGRAPMKNHVVDYGIPLIQDFQGLMSLESRIPSELEAKIRKPKEKTTFKRREQIKKDHLEHVDRIIHGLDADPSETQMMQNMYKTLQPTIRPHTPEIGDDEKSEIRSATVMIQKLIRGRAVQNQMYEEKVRSLPLIRELRIKTEAPQKDPNVETEKHLAAGIDLISGSIISHTLAFMAKHMLQQRENKSVIDLAKEALSERSRREEEESTRRKSESAVFNKLDQATGMIVGVHQNTVDSFIDNLLTNAVDELAHDSASTAIQDQDGKVGKTSGENNRAIVSDLVRGFLIPEVERQRKKNALDMKDSRYTRAAHDAMVDTVKEIHSALVQAI</sequence>
<dbReference type="EMBL" id="HBIV01013423">
    <property type="protein sequence ID" value="CAE0658297.1"/>
    <property type="molecule type" value="Transcribed_RNA"/>
</dbReference>
<evidence type="ECO:0000256" key="7">
    <source>
        <dbReference type="SAM" id="Coils"/>
    </source>
</evidence>
<feature type="coiled-coil region" evidence="7">
    <location>
        <begin position="68"/>
        <end position="98"/>
    </location>
</feature>
<evidence type="ECO:0000256" key="8">
    <source>
        <dbReference type="SAM" id="MobiDB-lite"/>
    </source>
</evidence>
<evidence type="ECO:0000256" key="3">
    <source>
        <dbReference type="ARBA" id="ARBA00023212"/>
    </source>
</evidence>
<dbReference type="InterPro" id="IPR026720">
    <property type="entry name" value="CFAP91"/>
</dbReference>
<comment type="subcellular location">
    <subcellularLocation>
        <location evidence="1">Cytoplasm</location>
        <location evidence="1">Cytoskeleton</location>
        <location evidence="1">Cilium axoneme</location>
    </subcellularLocation>
</comment>
<dbReference type="Pfam" id="PF14738">
    <property type="entry name" value="CFAP91"/>
    <property type="match status" value="1"/>
</dbReference>
<feature type="region of interest" description="Disordered" evidence="8">
    <location>
        <begin position="359"/>
        <end position="379"/>
    </location>
</feature>
<gene>
    <name evidence="10" type="ORF">LGLO00237_LOCUS9869</name>
    <name evidence="11" type="ORF">LGLO00237_LOCUS9871</name>
</gene>
<proteinExistence type="inferred from homology"/>
<evidence type="ECO:0000256" key="5">
    <source>
        <dbReference type="ARBA" id="ARBA00029468"/>
    </source>
</evidence>
<dbReference type="AlphaFoldDB" id="A0A6V3KWQ5"/>
<evidence type="ECO:0000256" key="2">
    <source>
        <dbReference type="ARBA" id="ARBA00022490"/>
    </source>
</evidence>
<dbReference type="InterPro" id="IPR032840">
    <property type="entry name" value="CFAP91_dom"/>
</dbReference>
<keyword evidence="7" id="KW-0175">Coiled coil</keyword>
<keyword evidence="4" id="KW-0966">Cell projection</keyword>